<sequence length="92" mass="10266">MMLKFSQTVNQLYAFIYEANHSKSGLELPFIVALDGQSTDVEAPPDIIDVDEDDDFIDDDDGFPRDLADSDEEVLANDDDDVAVVYSSEEED</sequence>
<organism evidence="2">
    <name type="scientific">Tanacetum cinerariifolium</name>
    <name type="common">Dalmatian daisy</name>
    <name type="synonym">Chrysanthemum cinerariifolium</name>
    <dbReference type="NCBI Taxonomy" id="118510"/>
    <lineage>
        <taxon>Eukaryota</taxon>
        <taxon>Viridiplantae</taxon>
        <taxon>Streptophyta</taxon>
        <taxon>Embryophyta</taxon>
        <taxon>Tracheophyta</taxon>
        <taxon>Spermatophyta</taxon>
        <taxon>Magnoliopsida</taxon>
        <taxon>eudicotyledons</taxon>
        <taxon>Gunneridae</taxon>
        <taxon>Pentapetalae</taxon>
        <taxon>asterids</taxon>
        <taxon>campanulids</taxon>
        <taxon>Asterales</taxon>
        <taxon>Asteraceae</taxon>
        <taxon>Asteroideae</taxon>
        <taxon>Anthemideae</taxon>
        <taxon>Anthemidinae</taxon>
        <taxon>Tanacetum</taxon>
    </lineage>
</organism>
<feature type="compositionally biased region" description="Acidic residues" evidence="1">
    <location>
        <begin position="48"/>
        <end position="61"/>
    </location>
</feature>
<accession>A0A6L2N9A7</accession>
<dbReference type="AlphaFoldDB" id="A0A6L2N9A7"/>
<reference evidence="2" key="1">
    <citation type="journal article" date="2019" name="Sci. Rep.">
        <title>Draft genome of Tanacetum cinerariifolium, the natural source of mosquito coil.</title>
        <authorList>
            <person name="Yamashiro T."/>
            <person name="Shiraishi A."/>
            <person name="Satake H."/>
            <person name="Nakayama K."/>
        </authorList>
    </citation>
    <scope>NUCLEOTIDE SEQUENCE</scope>
</reference>
<feature type="region of interest" description="Disordered" evidence="1">
    <location>
        <begin position="42"/>
        <end position="80"/>
    </location>
</feature>
<evidence type="ECO:0000256" key="1">
    <source>
        <dbReference type="SAM" id="MobiDB-lite"/>
    </source>
</evidence>
<proteinExistence type="predicted"/>
<evidence type="ECO:0000313" key="2">
    <source>
        <dbReference type="EMBL" id="GEU82189.1"/>
    </source>
</evidence>
<dbReference type="EMBL" id="BKCJ010008432">
    <property type="protein sequence ID" value="GEU82189.1"/>
    <property type="molecule type" value="Genomic_DNA"/>
</dbReference>
<feature type="compositionally biased region" description="Acidic residues" evidence="1">
    <location>
        <begin position="69"/>
        <end position="80"/>
    </location>
</feature>
<protein>
    <submittedName>
        <fullName evidence="2">Uncharacterized protein</fullName>
    </submittedName>
</protein>
<gene>
    <name evidence="2" type="ORF">Tci_054167</name>
</gene>
<name>A0A6L2N9A7_TANCI</name>
<comment type="caution">
    <text evidence="2">The sequence shown here is derived from an EMBL/GenBank/DDBJ whole genome shotgun (WGS) entry which is preliminary data.</text>
</comment>